<dbReference type="GO" id="GO:0016758">
    <property type="term" value="F:hexosyltransferase activity"/>
    <property type="evidence" value="ECO:0007669"/>
    <property type="project" value="UniProtKB-ARBA"/>
</dbReference>
<evidence type="ECO:0000259" key="2">
    <source>
        <dbReference type="Pfam" id="PF00535"/>
    </source>
</evidence>
<evidence type="ECO:0000313" key="4">
    <source>
        <dbReference type="Proteomes" id="UP000002026"/>
    </source>
</evidence>
<dbReference type="STRING" id="471855.Shel_09810"/>
<dbReference type="EMBL" id="CP001684">
    <property type="protein sequence ID" value="ACV22018.1"/>
    <property type="molecule type" value="Genomic_DNA"/>
</dbReference>
<dbReference type="KEGG" id="shi:Shel_09810"/>
<reference evidence="3 4" key="1">
    <citation type="journal article" date="2009" name="Stand. Genomic Sci.">
        <title>Complete genome sequence of Slackia heliotrinireducens type strain (RHS 1).</title>
        <authorList>
            <person name="Pukall R."/>
            <person name="Lapidus A."/>
            <person name="Nolan M."/>
            <person name="Copeland A."/>
            <person name="Glavina Del Rio T."/>
            <person name="Lucas S."/>
            <person name="Chen F."/>
            <person name="Tice H."/>
            <person name="Cheng J.F."/>
            <person name="Chertkov O."/>
            <person name="Bruce D."/>
            <person name="Goodwin L."/>
            <person name="Kuske C."/>
            <person name="Brettin T."/>
            <person name="Detter J.C."/>
            <person name="Han C."/>
            <person name="Pitluck S."/>
            <person name="Pati A."/>
            <person name="Mavrommatis K."/>
            <person name="Ivanova N."/>
            <person name="Ovchinnikova G."/>
            <person name="Chen A."/>
            <person name="Palaniappan K."/>
            <person name="Schneider S."/>
            <person name="Rohde M."/>
            <person name="Chain P."/>
            <person name="D'haeseleer P."/>
            <person name="Goker M."/>
            <person name="Bristow J."/>
            <person name="Eisen J.A."/>
            <person name="Markowitz V."/>
            <person name="Kyrpides N.C."/>
            <person name="Klenk H.P."/>
            <person name="Hugenholtz P."/>
        </authorList>
    </citation>
    <scope>NUCLEOTIDE SEQUENCE [LARGE SCALE GENOMIC DNA]</scope>
    <source>
        <strain evidence="4">ATCC 29202 / DSM 20476 / NCTC 11029 / RHS 1</strain>
    </source>
</reference>
<keyword evidence="3" id="KW-0808">Transferase</keyword>
<dbReference type="PANTHER" id="PTHR22916">
    <property type="entry name" value="GLYCOSYLTRANSFERASE"/>
    <property type="match status" value="1"/>
</dbReference>
<dbReference type="Gene3D" id="3.90.550.10">
    <property type="entry name" value="Spore Coat Polysaccharide Biosynthesis Protein SpsA, Chain A"/>
    <property type="match status" value="1"/>
</dbReference>
<keyword evidence="4" id="KW-1185">Reference proteome</keyword>
<evidence type="ECO:0000256" key="1">
    <source>
        <dbReference type="SAM" id="Coils"/>
    </source>
</evidence>
<accession>C7N533</accession>
<dbReference type="eggNOG" id="COG0463">
    <property type="taxonomic scope" value="Bacteria"/>
</dbReference>
<dbReference type="HOGENOM" id="CLU_025996_25_3_11"/>
<dbReference type="RefSeq" id="WP_012798122.1">
    <property type="nucleotide sequence ID" value="NC_013165.1"/>
</dbReference>
<dbReference type="Proteomes" id="UP000002026">
    <property type="component" value="Chromosome"/>
</dbReference>
<dbReference type="PANTHER" id="PTHR22916:SF3">
    <property type="entry name" value="UDP-GLCNAC:BETAGAL BETA-1,3-N-ACETYLGLUCOSAMINYLTRANSFERASE-LIKE PROTEIN 1"/>
    <property type="match status" value="1"/>
</dbReference>
<keyword evidence="1" id="KW-0175">Coiled coil</keyword>
<sequence>MPVSNPDISVIVPVRNAEQRLGRTLESVLAQTFYNFEIVVVDDASTDATPNVVAAFEAQDERVHAVRHEQPKSLGEACNTGVEYALAPYFLFWNAGDTFSQNALESLFARMSETQAEVCVCGVEELREGDDVPTPAAWYLKTRFVPAENAVFNRATNPERILDFTTTDVWNKAFSRELVEREGLRFAAADFDGDVPFTIAALSSAETVTCLPEVLICHMKEDGDRLAKRLPQTWRATVDAWVAAAKGLDERDMLLERQFAAKITGNLVYLLRNISDAETFAEAVSYIQNECLDSLHIGKAEDGDYTASWHSDFVAALRFGTPVDVMAYLQWRNYRQLEAANARQRVLAKDTTWKRNQDAKTITALEQRLHELEARNGQLEAAVEQLQSSVAYKAEHAIGSLFKKD</sequence>
<proteinExistence type="predicted"/>
<evidence type="ECO:0000313" key="3">
    <source>
        <dbReference type="EMBL" id="ACV22018.1"/>
    </source>
</evidence>
<dbReference type="CDD" id="cd00761">
    <property type="entry name" value="Glyco_tranf_GTA_type"/>
    <property type="match status" value="1"/>
</dbReference>
<feature type="coiled-coil region" evidence="1">
    <location>
        <begin position="355"/>
        <end position="389"/>
    </location>
</feature>
<gene>
    <name evidence="3" type="ordered locus">Shel_09810</name>
</gene>
<feature type="domain" description="Glycosyltransferase 2-like" evidence="2">
    <location>
        <begin position="9"/>
        <end position="178"/>
    </location>
</feature>
<dbReference type="InterPro" id="IPR001173">
    <property type="entry name" value="Glyco_trans_2-like"/>
</dbReference>
<dbReference type="Pfam" id="PF00535">
    <property type="entry name" value="Glycos_transf_2"/>
    <property type="match status" value="1"/>
</dbReference>
<dbReference type="AlphaFoldDB" id="C7N533"/>
<dbReference type="InterPro" id="IPR029044">
    <property type="entry name" value="Nucleotide-diphossugar_trans"/>
</dbReference>
<protein>
    <submittedName>
        <fullName evidence="3">Glycosyl transferase</fullName>
    </submittedName>
</protein>
<organism evidence="3 4">
    <name type="scientific">Slackia heliotrinireducens (strain ATCC 29202 / DSM 20476 / NCTC 11029 / RHS 1)</name>
    <name type="common">Peptococcus heliotrinreducens</name>
    <dbReference type="NCBI Taxonomy" id="471855"/>
    <lineage>
        <taxon>Bacteria</taxon>
        <taxon>Bacillati</taxon>
        <taxon>Actinomycetota</taxon>
        <taxon>Coriobacteriia</taxon>
        <taxon>Eggerthellales</taxon>
        <taxon>Eggerthellaceae</taxon>
        <taxon>Slackia</taxon>
    </lineage>
</organism>
<name>C7N533_SLAHD</name>
<dbReference type="SUPFAM" id="SSF53448">
    <property type="entry name" value="Nucleotide-diphospho-sugar transferases"/>
    <property type="match status" value="1"/>
</dbReference>